<keyword evidence="2" id="KW-1015">Disulfide bond</keyword>
<dbReference type="InterPro" id="IPR001480">
    <property type="entry name" value="Bulb-type_lectin_dom"/>
</dbReference>
<evidence type="ECO:0000259" key="5">
    <source>
        <dbReference type="PROSITE" id="PS50927"/>
    </source>
</evidence>
<name>A0ABQ7CSM9_BRACR</name>
<organism evidence="6 7">
    <name type="scientific">Brassica cretica</name>
    <name type="common">Mustard</name>
    <dbReference type="NCBI Taxonomy" id="69181"/>
    <lineage>
        <taxon>Eukaryota</taxon>
        <taxon>Viridiplantae</taxon>
        <taxon>Streptophyta</taxon>
        <taxon>Embryophyta</taxon>
        <taxon>Tracheophyta</taxon>
        <taxon>Spermatophyta</taxon>
        <taxon>Magnoliopsida</taxon>
        <taxon>eudicotyledons</taxon>
        <taxon>Gunneridae</taxon>
        <taxon>Pentapetalae</taxon>
        <taxon>rosids</taxon>
        <taxon>malvids</taxon>
        <taxon>Brassicales</taxon>
        <taxon>Brassicaceae</taxon>
        <taxon>Brassiceae</taxon>
        <taxon>Brassica</taxon>
    </lineage>
</organism>
<evidence type="ECO:0000256" key="3">
    <source>
        <dbReference type="ARBA" id="ARBA00023180"/>
    </source>
</evidence>
<feature type="signal peptide" evidence="4">
    <location>
        <begin position="1"/>
        <end position="24"/>
    </location>
</feature>
<evidence type="ECO:0000313" key="6">
    <source>
        <dbReference type="EMBL" id="KAF3562546.1"/>
    </source>
</evidence>
<dbReference type="SUPFAM" id="SSF51110">
    <property type="entry name" value="alpha-D-mannose-specific plant lectins"/>
    <property type="match status" value="1"/>
</dbReference>
<dbReference type="Gene3D" id="2.90.10.10">
    <property type="entry name" value="Bulb-type lectin domain"/>
    <property type="match status" value="1"/>
</dbReference>
<sequence>MGFLTWSIIHLFLLLQLQTPVVLSQNIINGSVLVGESLTASESQQFSSSWRSPSGDFALGFRKIRPNDGFTLSIWFDKIPDKTIVWHAQAVNTTTGFVPAGSKVTLTADGGLVLTGPRGQLHWSSSLPPSSSSVSRGLITDAGEFVVFVHRTLNASATTDASTSGHRIHLPDPLLSNPTTVEFFFVLHTF</sequence>
<keyword evidence="1 4" id="KW-0732">Signal</keyword>
<dbReference type="Proteomes" id="UP000266723">
    <property type="component" value="Unassembled WGS sequence"/>
</dbReference>
<dbReference type="PANTHER" id="PTHR47976:SF103">
    <property type="entry name" value="NON-SPECIFIC SERINE_THREONINE PROTEIN KINASE"/>
    <property type="match status" value="1"/>
</dbReference>
<dbReference type="PANTHER" id="PTHR47976">
    <property type="entry name" value="G-TYPE LECTIN S-RECEPTOR-LIKE SERINE/THREONINE-PROTEIN KINASE SD2-5"/>
    <property type="match status" value="1"/>
</dbReference>
<protein>
    <recommendedName>
        <fullName evidence="5">Bulb-type lectin domain-containing protein</fullName>
    </recommendedName>
</protein>
<evidence type="ECO:0000256" key="1">
    <source>
        <dbReference type="ARBA" id="ARBA00022729"/>
    </source>
</evidence>
<gene>
    <name evidence="6" type="ORF">DY000_02011442</name>
</gene>
<evidence type="ECO:0000256" key="4">
    <source>
        <dbReference type="SAM" id="SignalP"/>
    </source>
</evidence>
<keyword evidence="3" id="KW-0325">Glycoprotein</keyword>
<comment type="caution">
    <text evidence="6">The sequence shown here is derived from an EMBL/GenBank/DDBJ whole genome shotgun (WGS) entry which is preliminary data.</text>
</comment>
<dbReference type="InterPro" id="IPR051343">
    <property type="entry name" value="G-type_lectin_kinases/EP1-like"/>
</dbReference>
<dbReference type="PROSITE" id="PS50927">
    <property type="entry name" value="BULB_LECTIN"/>
    <property type="match status" value="1"/>
</dbReference>
<evidence type="ECO:0000256" key="2">
    <source>
        <dbReference type="ARBA" id="ARBA00023157"/>
    </source>
</evidence>
<feature type="chain" id="PRO_5046731992" description="Bulb-type lectin domain-containing protein" evidence="4">
    <location>
        <begin position="25"/>
        <end position="190"/>
    </location>
</feature>
<dbReference type="InterPro" id="IPR036426">
    <property type="entry name" value="Bulb-type_lectin_dom_sf"/>
</dbReference>
<reference evidence="6 7" key="1">
    <citation type="journal article" date="2020" name="BMC Genomics">
        <title>Intraspecific diversification of the crop wild relative Brassica cretica Lam. using demographic model selection.</title>
        <authorList>
            <person name="Kioukis A."/>
            <person name="Michalopoulou V.A."/>
            <person name="Briers L."/>
            <person name="Pirintsos S."/>
            <person name="Studholme D.J."/>
            <person name="Pavlidis P."/>
            <person name="Sarris P.F."/>
        </authorList>
    </citation>
    <scope>NUCLEOTIDE SEQUENCE [LARGE SCALE GENOMIC DNA]</scope>
    <source>
        <strain evidence="7">cv. PFS-1207/04</strain>
    </source>
</reference>
<keyword evidence="7" id="KW-1185">Reference proteome</keyword>
<accession>A0ABQ7CSM9</accession>
<evidence type="ECO:0000313" key="7">
    <source>
        <dbReference type="Proteomes" id="UP000266723"/>
    </source>
</evidence>
<dbReference type="EMBL" id="QGKV02000759">
    <property type="protein sequence ID" value="KAF3562546.1"/>
    <property type="molecule type" value="Genomic_DNA"/>
</dbReference>
<feature type="domain" description="Bulb-type lectin" evidence="5">
    <location>
        <begin position="37"/>
        <end position="160"/>
    </location>
</feature>
<proteinExistence type="predicted"/>
<dbReference type="SMART" id="SM00108">
    <property type="entry name" value="B_lectin"/>
    <property type="match status" value="1"/>
</dbReference>